<proteinExistence type="predicted"/>
<gene>
    <name evidence="1" type="ORF">J2Z66_003492</name>
</gene>
<dbReference type="EMBL" id="JAGGLB010000011">
    <property type="protein sequence ID" value="MBP1991884.1"/>
    <property type="molecule type" value="Genomic_DNA"/>
</dbReference>
<keyword evidence="2" id="KW-1185">Reference proteome</keyword>
<reference evidence="1 2" key="1">
    <citation type="submission" date="2021-03" db="EMBL/GenBank/DDBJ databases">
        <title>Genomic Encyclopedia of Type Strains, Phase IV (KMG-IV): sequencing the most valuable type-strain genomes for metagenomic binning, comparative biology and taxonomic classification.</title>
        <authorList>
            <person name="Goeker M."/>
        </authorList>
    </citation>
    <scope>NUCLEOTIDE SEQUENCE [LARGE SCALE GENOMIC DNA]</scope>
    <source>
        <strain evidence="1 2">DSM 26048</strain>
    </source>
</reference>
<comment type="caution">
    <text evidence="1">The sequence shown here is derived from an EMBL/GenBank/DDBJ whole genome shotgun (WGS) entry which is preliminary data.</text>
</comment>
<protein>
    <submittedName>
        <fullName evidence="1">Uncharacterized protein</fullName>
    </submittedName>
</protein>
<sequence>MEELIPSPHFYMAEGNCCTLLVNMLVPGDRRGFWGEFVVYSLA</sequence>
<dbReference type="Proteomes" id="UP001519287">
    <property type="component" value="Unassembled WGS sequence"/>
</dbReference>
<accession>A0ABS4IWB9</accession>
<name>A0ABS4IWB9_9BACL</name>
<organism evidence="1 2">
    <name type="scientific">Paenibacillus eucommiae</name>
    <dbReference type="NCBI Taxonomy" id="1355755"/>
    <lineage>
        <taxon>Bacteria</taxon>
        <taxon>Bacillati</taxon>
        <taxon>Bacillota</taxon>
        <taxon>Bacilli</taxon>
        <taxon>Bacillales</taxon>
        <taxon>Paenibacillaceae</taxon>
        <taxon>Paenibacillus</taxon>
    </lineage>
</organism>
<evidence type="ECO:0000313" key="1">
    <source>
        <dbReference type="EMBL" id="MBP1991884.1"/>
    </source>
</evidence>
<evidence type="ECO:0000313" key="2">
    <source>
        <dbReference type="Proteomes" id="UP001519287"/>
    </source>
</evidence>